<comment type="caution">
    <text evidence="7">The sequence shown here is derived from an EMBL/GenBank/DDBJ whole genome shotgun (WGS) entry which is preliminary data.</text>
</comment>
<keyword evidence="4" id="KW-0281">Fimbrium</keyword>
<evidence type="ECO:0000259" key="6">
    <source>
        <dbReference type="Pfam" id="PF00419"/>
    </source>
</evidence>
<dbReference type="PANTHER" id="PTHR33420">
    <property type="entry name" value="FIMBRIAL SUBUNIT ELFA-RELATED"/>
    <property type="match status" value="1"/>
</dbReference>
<dbReference type="PANTHER" id="PTHR33420:SF3">
    <property type="entry name" value="FIMBRIAL SUBUNIT ELFA"/>
    <property type="match status" value="1"/>
</dbReference>
<name>A0A9X0Y775_9PSED</name>
<comment type="subcellular location">
    <subcellularLocation>
        <location evidence="1">Fimbrium</location>
    </subcellularLocation>
</comment>
<dbReference type="Proteomes" id="UP001154860">
    <property type="component" value="Unassembled WGS sequence"/>
</dbReference>
<dbReference type="AlphaFoldDB" id="A0A9X0Y775"/>
<dbReference type="Pfam" id="PF00419">
    <property type="entry name" value="Fimbrial"/>
    <property type="match status" value="1"/>
</dbReference>
<dbReference type="SUPFAM" id="SSF49401">
    <property type="entry name" value="Bacterial adhesins"/>
    <property type="match status" value="1"/>
</dbReference>
<dbReference type="Gene3D" id="2.60.40.1090">
    <property type="entry name" value="Fimbrial-type adhesion domain"/>
    <property type="match status" value="1"/>
</dbReference>
<reference evidence="7 8" key="1">
    <citation type="journal article" date="2021" name="Int. J. Syst. Evol. Microbiol.">
        <title>Pseudomonas lactucae sp. nov., a pathogen causing bacterial rot of lettuce in Japan.</title>
        <authorList>
            <person name="Sawada H."/>
            <person name="Fujikawa T."/>
            <person name="Satou M."/>
        </authorList>
    </citation>
    <scope>NUCLEOTIDE SEQUENCE [LARGE SCALE GENOMIC DNA]</scope>
    <source>
        <strain evidence="7 8">MAFF 301381</strain>
    </source>
</reference>
<dbReference type="EMBL" id="JAFHKJ010000005">
    <property type="protein sequence ID" value="MBN2974622.1"/>
    <property type="molecule type" value="Genomic_DNA"/>
</dbReference>
<dbReference type="GO" id="GO:0043709">
    <property type="term" value="P:cell adhesion involved in single-species biofilm formation"/>
    <property type="evidence" value="ECO:0007669"/>
    <property type="project" value="TreeGrafter"/>
</dbReference>
<proteinExistence type="inferred from homology"/>
<dbReference type="InterPro" id="IPR050263">
    <property type="entry name" value="Bact_Fimbrial_Adh_Pro"/>
</dbReference>
<evidence type="ECO:0000256" key="3">
    <source>
        <dbReference type="ARBA" id="ARBA00022729"/>
    </source>
</evidence>
<gene>
    <name evidence="7" type="ORF">JWR99_00885</name>
</gene>
<dbReference type="InterPro" id="IPR000259">
    <property type="entry name" value="Adhesion_dom_fimbrial"/>
</dbReference>
<reference evidence="7 8" key="2">
    <citation type="journal article" date="2023" name="Plant Pathol.">
        <title>Dismantling and reorganizing Pseudomonas marginalis sensu#lato.</title>
        <authorList>
            <person name="Sawada H."/>
            <person name="Fujikawa T."/>
            <person name="Satou M."/>
        </authorList>
    </citation>
    <scope>NUCLEOTIDE SEQUENCE [LARGE SCALE GENOMIC DNA]</scope>
    <source>
        <strain evidence="7 8">MAFF 301381</strain>
    </source>
</reference>
<keyword evidence="8" id="KW-1185">Reference proteome</keyword>
<evidence type="ECO:0000313" key="8">
    <source>
        <dbReference type="Proteomes" id="UP001154860"/>
    </source>
</evidence>
<evidence type="ECO:0000256" key="2">
    <source>
        <dbReference type="ARBA" id="ARBA00006671"/>
    </source>
</evidence>
<sequence length="315" mass="33138">MKHLIKLASALTALCLSMTAQAACDQYQNATLTLTLPSTVIVPDSLAVNSEIIGRSFSGTAPAFFMNCTTGAQRTITGRYQTTQPGTLIYRTEVPGVGVRLRLTDARGVTNFFAMRNQQAPLYGTTPSFIAAELKFYKIGPVTDGVVPAGSIRVDAIDSHNRPERFTLLLGNSVRFVRPSATCDLAAGDVNRTITLPAIQASALANATSAGAHNFELTANCSDASNVTFSFAGTPAVGDAWRFANTGTADGIALWLYSRIGGVNQTLRANGSDSARTVAVSNNRAVLPLGAAYFKNGTVRAGTLASTATVNITYN</sequence>
<dbReference type="InterPro" id="IPR008966">
    <property type="entry name" value="Adhesion_dom_sf"/>
</dbReference>
<feature type="domain" description="Fimbrial-type adhesion" evidence="6">
    <location>
        <begin position="180"/>
        <end position="314"/>
    </location>
</feature>
<protein>
    <submittedName>
        <fullName evidence="7">Fimbrial protein</fullName>
    </submittedName>
</protein>
<feature type="signal peptide" evidence="5">
    <location>
        <begin position="1"/>
        <end position="22"/>
    </location>
</feature>
<evidence type="ECO:0000256" key="5">
    <source>
        <dbReference type="SAM" id="SignalP"/>
    </source>
</evidence>
<keyword evidence="3 5" id="KW-0732">Signal</keyword>
<evidence type="ECO:0000313" key="7">
    <source>
        <dbReference type="EMBL" id="MBN2974622.1"/>
    </source>
</evidence>
<dbReference type="RefSeq" id="WP_078731206.1">
    <property type="nucleotide sequence ID" value="NZ_JAFHKI010000118.1"/>
</dbReference>
<dbReference type="InterPro" id="IPR036937">
    <property type="entry name" value="Adhesion_dom_fimbrial_sf"/>
</dbReference>
<organism evidence="7 8">
    <name type="scientific">Pseudomonas lactucae</name>
    <dbReference type="NCBI Taxonomy" id="2813360"/>
    <lineage>
        <taxon>Bacteria</taxon>
        <taxon>Pseudomonadati</taxon>
        <taxon>Pseudomonadota</taxon>
        <taxon>Gammaproteobacteria</taxon>
        <taxon>Pseudomonadales</taxon>
        <taxon>Pseudomonadaceae</taxon>
        <taxon>Pseudomonas</taxon>
    </lineage>
</organism>
<evidence type="ECO:0000256" key="1">
    <source>
        <dbReference type="ARBA" id="ARBA00004561"/>
    </source>
</evidence>
<accession>A0A9X0Y775</accession>
<evidence type="ECO:0000256" key="4">
    <source>
        <dbReference type="ARBA" id="ARBA00023263"/>
    </source>
</evidence>
<dbReference type="Gene3D" id="2.60.40.3310">
    <property type="match status" value="1"/>
</dbReference>
<comment type="similarity">
    <text evidence="2">Belongs to the fimbrial protein family.</text>
</comment>
<dbReference type="GO" id="GO:0009289">
    <property type="term" value="C:pilus"/>
    <property type="evidence" value="ECO:0007669"/>
    <property type="project" value="UniProtKB-SubCell"/>
</dbReference>
<feature type="chain" id="PRO_5040976333" evidence="5">
    <location>
        <begin position="23"/>
        <end position="315"/>
    </location>
</feature>